<dbReference type="GO" id="GO:0004984">
    <property type="term" value="F:olfactory receptor activity"/>
    <property type="evidence" value="ECO:0007669"/>
    <property type="project" value="InterPro"/>
</dbReference>
<dbReference type="InterPro" id="IPR004117">
    <property type="entry name" value="7tm6_olfct_rcpt"/>
</dbReference>
<keyword evidence="2" id="KW-1003">Cell membrane</keyword>
<feature type="transmembrane region" description="Helical" evidence="10">
    <location>
        <begin position="110"/>
        <end position="134"/>
    </location>
</feature>
<evidence type="ECO:0000256" key="6">
    <source>
        <dbReference type="ARBA" id="ARBA00022989"/>
    </source>
</evidence>
<evidence type="ECO:0000256" key="9">
    <source>
        <dbReference type="ARBA" id="ARBA00023224"/>
    </source>
</evidence>
<keyword evidence="7 10" id="KW-0472">Membrane</keyword>
<keyword evidence="3" id="KW-0716">Sensory transduction</keyword>
<sequence>MLKMVGLWPPDEDLYSFNFYTLYAFSSSAIFQIGHIFFQSANLYFVMDDLQSVTGTIFILLTEFAVALKTYCLMKNMKTLKQLMVTINCDLFQPKSLEQRKLIQPNLTTWQVTVSAYWVCAFGCLFFWSLFPIFDKSVKNYRLPFLAWYPYNYKTSPQYEFTYLYQVLAICFIAMVNVNIDSLIGALNMYIAAQFGLLCDDLRNLHGGEEISLDINKKLKNCFLHHREILKFADSANEYYNWLLFVQ</sequence>
<evidence type="ECO:0000256" key="8">
    <source>
        <dbReference type="ARBA" id="ARBA00023170"/>
    </source>
</evidence>
<dbReference type="GO" id="GO:0007165">
    <property type="term" value="P:signal transduction"/>
    <property type="evidence" value="ECO:0007669"/>
    <property type="project" value="UniProtKB-KW"/>
</dbReference>
<evidence type="ECO:0000256" key="5">
    <source>
        <dbReference type="ARBA" id="ARBA00022725"/>
    </source>
</evidence>
<evidence type="ECO:0000256" key="10">
    <source>
        <dbReference type="SAM" id="Phobius"/>
    </source>
</evidence>
<keyword evidence="5" id="KW-0552">Olfaction</keyword>
<comment type="subcellular location">
    <subcellularLocation>
        <location evidence="1">Cell membrane</location>
        <topology evidence="1">Multi-pass membrane protein</topology>
    </subcellularLocation>
</comment>
<evidence type="ECO:0000256" key="1">
    <source>
        <dbReference type="ARBA" id="ARBA00004651"/>
    </source>
</evidence>
<keyword evidence="4 10" id="KW-0812">Transmembrane</keyword>
<evidence type="ECO:0000256" key="4">
    <source>
        <dbReference type="ARBA" id="ARBA00022692"/>
    </source>
</evidence>
<dbReference type="PANTHER" id="PTHR21137:SF35">
    <property type="entry name" value="ODORANT RECEPTOR 19A-RELATED"/>
    <property type="match status" value="1"/>
</dbReference>
<evidence type="ECO:0000256" key="7">
    <source>
        <dbReference type="ARBA" id="ARBA00023136"/>
    </source>
</evidence>
<protein>
    <submittedName>
        <fullName evidence="11">7tm 6 domain containing protein</fullName>
    </submittedName>
</protein>
<keyword evidence="12" id="KW-1185">Reference proteome</keyword>
<evidence type="ECO:0000256" key="3">
    <source>
        <dbReference type="ARBA" id="ARBA00022606"/>
    </source>
</evidence>
<organism evidence="11 12">
    <name type="scientific">Asbolus verrucosus</name>
    <name type="common">Desert ironclad beetle</name>
    <dbReference type="NCBI Taxonomy" id="1661398"/>
    <lineage>
        <taxon>Eukaryota</taxon>
        <taxon>Metazoa</taxon>
        <taxon>Ecdysozoa</taxon>
        <taxon>Arthropoda</taxon>
        <taxon>Hexapoda</taxon>
        <taxon>Insecta</taxon>
        <taxon>Pterygota</taxon>
        <taxon>Neoptera</taxon>
        <taxon>Endopterygota</taxon>
        <taxon>Coleoptera</taxon>
        <taxon>Polyphaga</taxon>
        <taxon>Cucujiformia</taxon>
        <taxon>Tenebrionidae</taxon>
        <taxon>Pimeliinae</taxon>
        <taxon>Asbolus</taxon>
    </lineage>
</organism>
<dbReference type="PANTHER" id="PTHR21137">
    <property type="entry name" value="ODORANT RECEPTOR"/>
    <property type="match status" value="1"/>
</dbReference>
<dbReference type="GO" id="GO:0005886">
    <property type="term" value="C:plasma membrane"/>
    <property type="evidence" value="ECO:0007669"/>
    <property type="project" value="UniProtKB-SubCell"/>
</dbReference>
<feature type="non-terminal residue" evidence="11">
    <location>
        <position position="247"/>
    </location>
</feature>
<feature type="transmembrane region" description="Helical" evidence="10">
    <location>
        <begin position="163"/>
        <end position="180"/>
    </location>
</feature>
<feature type="transmembrane region" description="Helical" evidence="10">
    <location>
        <begin position="50"/>
        <end position="74"/>
    </location>
</feature>
<dbReference type="GO" id="GO:0005549">
    <property type="term" value="F:odorant binding"/>
    <property type="evidence" value="ECO:0007669"/>
    <property type="project" value="InterPro"/>
</dbReference>
<evidence type="ECO:0000256" key="2">
    <source>
        <dbReference type="ARBA" id="ARBA00022475"/>
    </source>
</evidence>
<proteinExistence type="predicted"/>
<dbReference type="OrthoDB" id="6675289at2759"/>
<gene>
    <name evidence="11" type="ORF">BDFB_014809</name>
</gene>
<dbReference type="AlphaFoldDB" id="A0A482VJZ1"/>
<dbReference type="EMBL" id="QDEB01092503">
    <property type="protein sequence ID" value="RZC33043.1"/>
    <property type="molecule type" value="Genomic_DNA"/>
</dbReference>
<feature type="transmembrane region" description="Helical" evidence="10">
    <location>
        <begin position="20"/>
        <end position="38"/>
    </location>
</feature>
<dbReference type="Proteomes" id="UP000292052">
    <property type="component" value="Unassembled WGS sequence"/>
</dbReference>
<evidence type="ECO:0000313" key="11">
    <source>
        <dbReference type="EMBL" id="RZC33043.1"/>
    </source>
</evidence>
<keyword evidence="8" id="KW-0675">Receptor</keyword>
<keyword evidence="9" id="KW-0807">Transducer</keyword>
<name>A0A482VJZ1_ASBVE</name>
<accession>A0A482VJZ1</accession>
<reference evidence="11 12" key="1">
    <citation type="submission" date="2017-03" db="EMBL/GenBank/DDBJ databases">
        <title>Genome of the blue death feigning beetle - Asbolus verrucosus.</title>
        <authorList>
            <person name="Rider S.D."/>
        </authorList>
    </citation>
    <scope>NUCLEOTIDE SEQUENCE [LARGE SCALE GENOMIC DNA]</scope>
    <source>
        <strain evidence="11">Butters</strain>
        <tissue evidence="11">Head and leg muscle</tissue>
    </source>
</reference>
<dbReference type="Pfam" id="PF02949">
    <property type="entry name" value="7tm_6"/>
    <property type="match status" value="1"/>
</dbReference>
<comment type="caution">
    <text evidence="11">The sequence shown here is derived from an EMBL/GenBank/DDBJ whole genome shotgun (WGS) entry which is preliminary data.</text>
</comment>
<evidence type="ECO:0000313" key="12">
    <source>
        <dbReference type="Proteomes" id="UP000292052"/>
    </source>
</evidence>
<keyword evidence="6 10" id="KW-1133">Transmembrane helix</keyword>